<dbReference type="GO" id="GO:1990316">
    <property type="term" value="C:Atg1/ULK1 kinase complex"/>
    <property type="evidence" value="ECO:0007669"/>
    <property type="project" value="TreeGrafter"/>
</dbReference>
<feature type="region of interest" description="Disordered" evidence="6">
    <location>
        <begin position="662"/>
        <end position="716"/>
    </location>
</feature>
<keyword evidence="1" id="KW-0813">Transport</keyword>
<dbReference type="GO" id="GO:0060090">
    <property type="term" value="F:molecular adaptor activity"/>
    <property type="evidence" value="ECO:0007669"/>
    <property type="project" value="TreeGrafter"/>
</dbReference>
<sequence>MLIHVAENGQSFDLDCHPTTNVGMIQSCLVSLTGIPLHDQMLLCGDTSLKADNALGVYKLPDEGRHVFLYNRSRLVADCPPPPPEDLEVLVPAIPPPPASVHGGHVLDEANDPALKALPMYELQFKYHFQKGHAILSMSQVRFDTCRQLLREQQVQEMALETARGNMDYYYKVIDNQFGDFLRQYARQQKQHSDLLANFERDLERLRACKLHPRLRTESRKTLLDCVRESSLRERAEQCSFSHKQFGSKVAELKLVYGDLQRNVHNLFYSPSAVDVRKLEETIEDHMQFQEDQASIVQSLSKDVNTVKKLVDDCVSGQYSGNLRPHDAVSALGPMYDLHDKDHLPKLEAFDRKLENLLEYCKKCKNAMNLCVHSRLQSVAALQSSIRDMRNQLAVCKEAMARQSDHFTELKSLRRVGPSYKACLAEVVRRKTSMKLYMGQAGQLAEKLASKREAEVARREEFLRVQSVYIHREVLQAMGLFENPSQCIVNIAPFDTNLLDIDINDVERYAPESLVGRLLRGPDQKMRGGSQTTGDSRDEEEDDGNDEDSGGDEIAGTSELEVENTWLKSELASAIAMLCNLDPDYLPEEGAGDSQEPEKGAEMERGGRAQIAAQKTSEALQLKDEHAKHLLERLSVRQRQCNSYEKRIRELEQRLAEQHMELQKYERSERGRRESGGRGELEEGEGRREEDGDSSATSAVTGDGGGRTQGSVGVPEPMDEGMISNVQGSCSASIETRVDSMSGQRGGMREGGDEVMSDVSGGVSVTDAGMVEARKEGLAGVDADEGVAEVQSGAGSGKEEVAANVELNGVVSGAMGEGVSSDNNDEGKDAFLRVREEVNTLPRDMLEKDGRLEASDERLKSAMAEVVRLTSELDGNADLLNECQMNCAHLENRLHEAREEARTNLCAADRRAAEYTALRTSSVRLRGLMERLRSCITAPASNPSSFAESLRNLAASLSSVNVNDGSEDSEFRHAIKVLAERVGNLAQQRADLLERCTMAEANQSHLKKELENQAEILKSLVAKRKFDKQASAEKICFTRFEIHGLAVFLPNANGHFEAINHNCPHYYLSGESIALFQEQGLPSGTPYIVGQIVHLDRKVVSPAPPSPPGSGGVLDGSLPGIEHGGGTTMKGGGRGRGSYNPYGLPLGTEYYVATIAMVPDL</sequence>
<evidence type="ECO:0000313" key="10">
    <source>
        <dbReference type="Proteomes" id="UP000822688"/>
    </source>
</evidence>
<evidence type="ECO:0000256" key="2">
    <source>
        <dbReference type="ARBA" id="ARBA00022927"/>
    </source>
</evidence>
<dbReference type="PANTHER" id="PTHR13222:SF1">
    <property type="entry name" value="RB1-INDUCIBLE COILED-COIL PROTEIN 1"/>
    <property type="match status" value="1"/>
</dbReference>
<reference evidence="9" key="1">
    <citation type="submission" date="2020-06" db="EMBL/GenBank/DDBJ databases">
        <title>WGS assembly of Ceratodon purpureus strain R40.</title>
        <authorList>
            <person name="Carey S.B."/>
            <person name="Jenkins J."/>
            <person name="Shu S."/>
            <person name="Lovell J.T."/>
            <person name="Sreedasyam A."/>
            <person name="Maumus F."/>
            <person name="Tiley G.P."/>
            <person name="Fernandez-Pozo N."/>
            <person name="Barry K."/>
            <person name="Chen C."/>
            <person name="Wang M."/>
            <person name="Lipzen A."/>
            <person name="Daum C."/>
            <person name="Saski C.A."/>
            <person name="Payton A.C."/>
            <person name="Mcbreen J.C."/>
            <person name="Conrad R.E."/>
            <person name="Kollar L.M."/>
            <person name="Olsson S."/>
            <person name="Huttunen S."/>
            <person name="Landis J.B."/>
            <person name="Wickett N.J."/>
            <person name="Johnson M.G."/>
            <person name="Rensing S.A."/>
            <person name="Grimwood J."/>
            <person name="Schmutz J."/>
            <person name="Mcdaniel S.F."/>
        </authorList>
    </citation>
    <scope>NUCLEOTIDE SEQUENCE</scope>
    <source>
        <strain evidence="9">R40</strain>
    </source>
</reference>
<dbReference type="GO" id="GO:0000422">
    <property type="term" value="P:autophagy of mitochondrion"/>
    <property type="evidence" value="ECO:0007669"/>
    <property type="project" value="TreeGrafter"/>
</dbReference>
<dbReference type="InterPro" id="IPR019460">
    <property type="entry name" value="Atg11_C"/>
</dbReference>
<comment type="caution">
    <text evidence="9">The sequence shown here is derived from an EMBL/GenBank/DDBJ whole genome shotgun (WGS) entry which is preliminary data.</text>
</comment>
<feature type="compositionally biased region" description="Acidic residues" evidence="6">
    <location>
        <begin position="537"/>
        <end position="551"/>
    </location>
</feature>
<feature type="domain" description="Autophagy protein ATG17-like" evidence="7">
    <location>
        <begin position="132"/>
        <end position="469"/>
    </location>
</feature>
<dbReference type="GO" id="GO:0034517">
    <property type="term" value="P:ribophagy"/>
    <property type="evidence" value="ECO:0007669"/>
    <property type="project" value="TreeGrafter"/>
</dbReference>
<dbReference type="GO" id="GO:0015031">
    <property type="term" value="P:protein transport"/>
    <property type="evidence" value="ECO:0007669"/>
    <property type="project" value="UniProtKB-KW"/>
</dbReference>
<dbReference type="GO" id="GO:0061709">
    <property type="term" value="P:reticulophagy"/>
    <property type="evidence" value="ECO:0007669"/>
    <property type="project" value="TreeGrafter"/>
</dbReference>
<dbReference type="CDD" id="cd17039">
    <property type="entry name" value="Ubl_ubiquitin_like"/>
    <property type="match status" value="1"/>
</dbReference>
<evidence type="ECO:0000313" key="9">
    <source>
        <dbReference type="EMBL" id="KAG0563275.1"/>
    </source>
</evidence>
<dbReference type="GO" id="GO:0000045">
    <property type="term" value="P:autophagosome assembly"/>
    <property type="evidence" value="ECO:0007669"/>
    <property type="project" value="InterPro"/>
</dbReference>
<feature type="compositionally biased region" description="Gly residues" evidence="6">
    <location>
        <begin position="1122"/>
        <end position="1136"/>
    </location>
</feature>
<dbReference type="InterPro" id="IPR029071">
    <property type="entry name" value="Ubiquitin-like_domsf"/>
</dbReference>
<accession>A0A8T0GXW4</accession>
<feature type="region of interest" description="Disordered" evidence="6">
    <location>
        <begin position="520"/>
        <end position="560"/>
    </location>
</feature>
<feature type="region of interest" description="Disordered" evidence="6">
    <location>
        <begin position="586"/>
        <end position="608"/>
    </location>
</feature>
<evidence type="ECO:0000256" key="1">
    <source>
        <dbReference type="ARBA" id="ARBA00022448"/>
    </source>
</evidence>
<keyword evidence="10" id="KW-1185">Reference proteome</keyword>
<dbReference type="InterPro" id="IPR045326">
    <property type="entry name" value="ATG17-like_dom"/>
</dbReference>
<dbReference type="Pfam" id="PF04108">
    <property type="entry name" value="ATG17_like"/>
    <property type="match status" value="1"/>
</dbReference>
<dbReference type="GO" id="GO:0034045">
    <property type="term" value="C:phagophore assembly site membrane"/>
    <property type="evidence" value="ECO:0007669"/>
    <property type="project" value="TreeGrafter"/>
</dbReference>
<evidence type="ECO:0000256" key="3">
    <source>
        <dbReference type="ARBA" id="ARBA00023006"/>
    </source>
</evidence>
<keyword evidence="4 5" id="KW-0175">Coiled coil</keyword>
<feature type="compositionally biased region" description="Basic and acidic residues" evidence="6">
    <location>
        <begin position="662"/>
        <end position="690"/>
    </location>
</feature>
<dbReference type="GO" id="GO:0019901">
    <property type="term" value="F:protein kinase binding"/>
    <property type="evidence" value="ECO:0007669"/>
    <property type="project" value="TreeGrafter"/>
</dbReference>
<dbReference type="AlphaFoldDB" id="A0A8T0GXW4"/>
<protein>
    <recommendedName>
        <fullName evidence="11">Autophagy-related protein 11</fullName>
    </recommendedName>
</protein>
<dbReference type="Pfam" id="PF10377">
    <property type="entry name" value="ATG11"/>
    <property type="match status" value="1"/>
</dbReference>
<dbReference type="InterPro" id="IPR040040">
    <property type="entry name" value="ATG11"/>
</dbReference>
<evidence type="ECO:0000259" key="7">
    <source>
        <dbReference type="Pfam" id="PF04108"/>
    </source>
</evidence>
<keyword evidence="2" id="KW-0653">Protein transport</keyword>
<feature type="compositionally biased region" description="Basic and acidic residues" evidence="6">
    <location>
        <begin position="596"/>
        <end position="607"/>
    </location>
</feature>
<evidence type="ECO:0000256" key="5">
    <source>
        <dbReference type="SAM" id="Coils"/>
    </source>
</evidence>
<evidence type="ECO:0008006" key="11">
    <source>
        <dbReference type="Google" id="ProtNLM"/>
    </source>
</evidence>
<evidence type="ECO:0000256" key="6">
    <source>
        <dbReference type="SAM" id="MobiDB-lite"/>
    </source>
</evidence>
<feature type="coiled-coil region" evidence="5">
    <location>
        <begin position="852"/>
        <end position="900"/>
    </location>
</feature>
<dbReference type="EMBL" id="CM026429">
    <property type="protein sequence ID" value="KAG0563275.1"/>
    <property type="molecule type" value="Genomic_DNA"/>
</dbReference>
<keyword evidence="3" id="KW-0072">Autophagy</keyword>
<evidence type="ECO:0000256" key="4">
    <source>
        <dbReference type="ARBA" id="ARBA00023054"/>
    </source>
</evidence>
<dbReference type="Proteomes" id="UP000822688">
    <property type="component" value="Chromosome 8"/>
</dbReference>
<feature type="region of interest" description="Disordered" evidence="6">
    <location>
        <begin position="736"/>
        <end position="758"/>
    </location>
</feature>
<proteinExistence type="predicted"/>
<feature type="region of interest" description="Disordered" evidence="6">
    <location>
        <begin position="1101"/>
        <end position="1136"/>
    </location>
</feature>
<dbReference type="SUPFAM" id="SSF54236">
    <property type="entry name" value="Ubiquitin-like"/>
    <property type="match status" value="1"/>
</dbReference>
<dbReference type="GO" id="GO:0034727">
    <property type="term" value="P:piecemeal microautophagy of the nucleus"/>
    <property type="evidence" value="ECO:0007669"/>
    <property type="project" value="TreeGrafter"/>
</dbReference>
<dbReference type="OrthoDB" id="447953at2759"/>
<feature type="domain" description="Autophagy-related protein 11 C-terminal" evidence="8">
    <location>
        <begin position="1025"/>
        <end position="1156"/>
    </location>
</feature>
<organism evidence="9 10">
    <name type="scientific">Ceratodon purpureus</name>
    <name type="common">Fire moss</name>
    <name type="synonym">Dicranum purpureum</name>
    <dbReference type="NCBI Taxonomy" id="3225"/>
    <lineage>
        <taxon>Eukaryota</taxon>
        <taxon>Viridiplantae</taxon>
        <taxon>Streptophyta</taxon>
        <taxon>Embryophyta</taxon>
        <taxon>Bryophyta</taxon>
        <taxon>Bryophytina</taxon>
        <taxon>Bryopsida</taxon>
        <taxon>Dicranidae</taxon>
        <taxon>Pseudoditrichales</taxon>
        <taxon>Ditrichaceae</taxon>
        <taxon>Ceratodon</taxon>
    </lineage>
</organism>
<gene>
    <name evidence="9" type="ORF">KC19_8G018100</name>
</gene>
<name>A0A8T0GXW4_CERPU</name>
<dbReference type="PANTHER" id="PTHR13222">
    <property type="entry name" value="RB1-INDUCIBLE COILED-COIL"/>
    <property type="match status" value="1"/>
</dbReference>
<evidence type="ECO:0000259" key="8">
    <source>
        <dbReference type="Pfam" id="PF10377"/>
    </source>
</evidence>